<name>A0A369CGW7_9GAMM</name>
<dbReference type="HAMAP" id="MF_02081">
    <property type="entry name" value="MrdA_transpept"/>
    <property type="match status" value="1"/>
</dbReference>
<evidence type="ECO:0000313" key="17">
    <source>
        <dbReference type="EMBL" id="RCX33159.1"/>
    </source>
</evidence>
<sequence>MAPKSALRDHIRENRLFLNRTVAAGIVVALLTVVLIVRLFYLQVVEHETYTTLSHNNRVNIEPIGPTRGLIYDRNGVLLAENRPTFSLEIVPERMEDLEGTLERLAELIPIEESDLARFERGLHQKRRFEGVPLRVRLSEEEVARFAANRHLFPGVEIEARLTRHYPLGALTAHALGFVGRINERELQRIDPSNYAATQHIGKVGVEKHYEALLHGTVGYQQVETNARGRVLRVLERTPPVPGSNLYLSLDSGLQQVATEALGGNRGAIVALDVRTGAVLALVSTPSYDTNLFVNGIDPETYKALQESPDQPLFNRSVRGQYPPGSTIKPFIALTGLEYGVTTPEFSIFDPGWYQLKGDSHKYRDWKRWGHGLTNMRKAIVESCDTYFYDLGFKLGIDRMHEFLSGFSLGQETGIDMDEELPGLLPSRTWKRGARGQPWYPGETLITAIGQGFMLTTPLQLANATATLASRGRGMTPRLVHAIQDPDGETHLQPPRPHPPLALHNPANWEMVIAAMEAVVHSDRGTARRIGDGAPYPIAGKTGTAQVFGIKQDEKYVEEEVALRLRDHALFVGFAPVADPRIAVAVVVENGGHGGSVAAPLARAVMDYYMESLPQ</sequence>
<feature type="binding site" evidence="14">
    <location>
        <position position="350"/>
    </location>
    <ligand>
        <name>Zn(2+)</name>
        <dbReference type="ChEBI" id="CHEBI:29105"/>
    </ligand>
</feature>
<evidence type="ECO:0000256" key="14">
    <source>
        <dbReference type="HAMAP-Rule" id="MF_02081"/>
    </source>
</evidence>
<organism evidence="17 18">
    <name type="scientific">Thioalbus denitrificans</name>
    <dbReference type="NCBI Taxonomy" id="547122"/>
    <lineage>
        <taxon>Bacteria</taxon>
        <taxon>Pseudomonadati</taxon>
        <taxon>Pseudomonadota</taxon>
        <taxon>Gammaproteobacteria</taxon>
        <taxon>Chromatiales</taxon>
        <taxon>Ectothiorhodospiraceae</taxon>
        <taxon>Thioalbus</taxon>
    </lineage>
</organism>
<dbReference type="InterPro" id="IPR036138">
    <property type="entry name" value="PBP_dimer_sf"/>
</dbReference>
<dbReference type="SUPFAM" id="SSF56519">
    <property type="entry name" value="Penicillin binding protein dimerisation domain"/>
    <property type="match status" value="1"/>
</dbReference>
<feature type="binding site" evidence="14">
    <location>
        <position position="384"/>
    </location>
    <ligand>
        <name>Zn(2+)</name>
        <dbReference type="ChEBI" id="CHEBI:29105"/>
    </ligand>
</feature>
<comment type="subcellular location">
    <subcellularLocation>
        <location evidence="14">Cell inner membrane</location>
        <topology evidence="14">Single-pass membrane protein</topology>
    </subcellularLocation>
    <subcellularLocation>
        <location evidence="2">Cell membrane</location>
    </subcellularLocation>
    <subcellularLocation>
        <location evidence="1">Membrane</location>
        <topology evidence="1">Single-pass membrane protein</topology>
    </subcellularLocation>
</comment>
<feature type="active site" description="Acyl-ester intermediate" evidence="14">
    <location>
        <position position="326"/>
    </location>
</feature>
<feature type="domain" description="Penicillin-binding protein dimerisation" evidence="16">
    <location>
        <begin position="64"/>
        <end position="235"/>
    </location>
</feature>
<keyword evidence="14" id="KW-0479">Metal-binding</keyword>
<evidence type="ECO:0000256" key="11">
    <source>
        <dbReference type="ARBA" id="ARBA00022989"/>
    </source>
</evidence>
<dbReference type="SUPFAM" id="SSF56601">
    <property type="entry name" value="beta-lactamase/transpeptidase-like"/>
    <property type="match status" value="1"/>
</dbReference>
<dbReference type="UniPathway" id="UPA00219"/>
<dbReference type="InterPro" id="IPR005311">
    <property type="entry name" value="PBP_dimer"/>
</dbReference>
<dbReference type="Proteomes" id="UP000252707">
    <property type="component" value="Unassembled WGS sequence"/>
</dbReference>
<dbReference type="EMBL" id="QPJY01000001">
    <property type="protein sequence ID" value="RCX33159.1"/>
    <property type="molecule type" value="Genomic_DNA"/>
</dbReference>
<dbReference type="GO" id="GO:0071972">
    <property type="term" value="F:peptidoglycan L,D-transpeptidase activity"/>
    <property type="evidence" value="ECO:0007669"/>
    <property type="project" value="TreeGrafter"/>
</dbReference>
<feature type="binding site" evidence="14">
    <location>
        <position position="371"/>
    </location>
    <ligand>
        <name>Zn(2+)</name>
        <dbReference type="ChEBI" id="CHEBI:29105"/>
    </ligand>
</feature>
<keyword evidence="12 14" id="KW-0472">Membrane</keyword>
<dbReference type="GO" id="GO:0009252">
    <property type="term" value="P:peptidoglycan biosynthetic process"/>
    <property type="evidence" value="ECO:0007669"/>
    <property type="project" value="UniProtKB-UniRule"/>
</dbReference>
<comment type="caution">
    <text evidence="17">The sequence shown here is derived from an EMBL/GenBank/DDBJ whole genome shotgun (WGS) entry which is preliminary data.</text>
</comment>
<dbReference type="GO" id="GO:0008360">
    <property type="term" value="P:regulation of cell shape"/>
    <property type="evidence" value="ECO:0007669"/>
    <property type="project" value="UniProtKB-KW"/>
</dbReference>
<dbReference type="InterPro" id="IPR050515">
    <property type="entry name" value="Beta-lactam/transpept"/>
</dbReference>
<dbReference type="GO" id="GO:0008658">
    <property type="term" value="F:penicillin binding"/>
    <property type="evidence" value="ECO:0007669"/>
    <property type="project" value="UniProtKB-UniRule"/>
</dbReference>
<comment type="function">
    <text evidence="14">Catalyzes cross-linking of the peptidoglycan cell wall.</text>
</comment>
<comment type="pathway">
    <text evidence="14">Cell wall biogenesis; peptidoglycan biosynthesis.</text>
</comment>
<keyword evidence="7 14" id="KW-0812">Transmembrane</keyword>
<dbReference type="FunFam" id="3.40.710.10:FF:000024">
    <property type="entry name" value="Penicillin-binding protein 2"/>
    <property type="match status" value="1"/>
</dbReference>
<evidence type="ECO:0000256" key="5">
    <source>
        <dbReference type="ARBA" id="ARBA00022645"/>
    </source>
</evidence>
<dbReference type="InterPro" id="IPR001460">
    <property type="entry name" value="PCN-bd_Tpept"/>
</dbReference>
<dbReference type="Gene3D" id="3.90.1310.10">
    <property type="entry name" value="Penicillin-binding protein 2a (Domain 2)"/>
    <property type="match status" value="1"/>
</dbReference>
<dbReference type="GO" id="GO:0006508">
    <property type="term" value="P:proteolysis"/>
    <property type="evidence" value="ECO:0007669"/>
    <property type="project" value="UniProtKB-KW"/>
</dbReference>
<evidence type="ECO:0000256" key="2">
    <source>
        <dbReference type="ARBA" id="ARBA00004236"/>
    </source>
</evidence>
<evidence type="ECO:0000256" key="3">
    <source>
        <dbReference type="ARBA" id="ARBA00022475"/>
    </source>
</evidence>
<keyword evidence="6 14" id="KW-0645">Protease</keyword>
<keyword evidence="4 14" id="KW-0997">Cell inner membrane</keyword>
<dbReference type="Pfam" id="PF03717">
    <property type="entry name" value="PBP_dimer"/>
    <property type="match status" value="1"/>
</dbReference>
<feature type="domain" description="Penicillin-binding protein transpeptidase" evidence="15">
    <location>
        <begin position="267"/>
        <end position="607"/>
    </location>
</feature>
<dbReference type="AlphaFoldDB" id="A0A369CGW7"/>
<accession>A0A369CGW7</accession>
<proteinExistence type="inferred from homology"/>
<dbReference type="OrthoDB" id="9766847at2"/>
<dbReference type="PANTHER" id="PTHR30627:SF2">
    <property type="entry name" value="PEPTIDOGLYCAN D,D-TRANSPEPTIDASE MRDA"/>
    <property type="match status" value="1"/>
</dbReference>
<keyword evidence="11 14" id="KW-1133">Transmembrane helix</keyword>
<dbReference type="RefSeq" id="WP_114278032.1">
    <property type="nucleotide sequence ID" value="NZ_QPJY01000001.1"/>
</dbReference>
<evidence type="ECO:0000256" key="8">
    <source>
        <dbReference type="ARBA" id="ARBA00022801"/>
    </source>
</evidence>
<dbReference type="EC" id="3.4.16.4" evidence="14"/>
<evidence type="ECO:0000256" key="10">
    <source>
        <dbReference type="ARBA" id="ARBA00022984"/>
    </source>
</evidence>
<dbReference type="InterPro" id="IPR017790">
    <property type="entry name" value="Penicillin-binding_protein_2"/>
</dbReference>
<evidence type="ECO:0000313" key="18">
    <source>
        <dbReference type="Proteomes" id="UP000252707"/>
    </source>
</evidence>
<keyword evidence="18" id="KW-1185">Reference proteome</keyword>
<keyword evidence="9 14" id="KW-0133">Cell shape</keyword>
<dbReference type="Gene3D" id="3.40.710.10">
    <property type="entry name" value="DD-peptidase/beta-lactamase superfamily"/>
    <property type="match status" value="1"/>
</dbReference>
<dbReference type="GO" id="GO:0071555">
    <property type="term" value="P:cell wall organization"/>
    <property type="evidence" value="ECO:0007669"/>
    <property type="project" value="UniProtKB-KW"/>
</dbReference>
<evidence type="ECO:0000256" key="7">
    <source>
        <dbReference type="ARBA" id="ARBA00022692"/>
    </source>
</evidence>
<dbReference type="GO" id="GO:0008270">
    <property type="term" value="F:zinc ion binding"/>
    <property type="evidence" value="ECO:0007669"/>
    <property type="project" value="UniProtKB-UniRule"/>
</dbReference>
<dbReference type="PANTHER" id="PTHR30627">
    <property type="entry name" value="PEPTIDOGLYCAN D,D-TRANSPEPTIDASE"/>
    <property type="match status" value="1"/>
</dbReference>
<comment type="cofactor">
    <cofactor evidence="14">
        <name>Zn(2+)</name>
        <dbReference type="ChEBI" id="CHEBI:29105"/>
    </cofactor>
    <text evidence="14">Binds one Zn(2+) ion per subunit.</text>
</comment>
<feature type="transmembrane region" description="Helical" evidence="14">
    <location>
        <begin position="21"/>
        <end position="41"/>
    </location>
</feature>
<evidence type="ECO:0000256" key="13">
    <source>
        <dbReference type="ARBA" id="ARBA00023316"/>
    </source>
</evidence>
<dbReference type="NCBIfam" id="TIGR03423">
    <property type="entry name" value="pbp2_mrdA"/>
    <property type="match status" value="1"/>
</dbReference>
<keyword evidence="10 14" id="KW-0573">Peptidoglycan synthesis</keyword>
<keyword evidence="14" id="KW-0862">Zinc</keyword>
<evidence type="ECO:0000256" key="6">
    <source>
        <dbReference type="ARBA" id="ARBA00022670"/>
    </source>
</evidence>
<dbReference type="Pfam" id="PF00905">
    <property type="entry name" value="Transpeptidase"/>
    <property type="match status" value="1"/>
</dbReference>
<keyword evidence="13 14" id="KW-0961">Cell wall biogenesis/degradation</keyword>
<dbReference type="GO" id="GO:0009002">
    <property type="term" value="F:serine-type D-Ala-D-Ala carboxypeptidase activity"/>
    <property type="evidence" value="ECO:0007669"/>
    <property type="project" value="UniProtKB-UniRule"/>
</dbReference>
<keyword evidence="5 14" id="KW-0121">Carboxypeptidase</keyword>
<dbReference type="InterPro" id="IPR012338">
    <property type="entry name" value="Beta-lactam/transpept-like"/>
</dbReference>
<keyword evidence="3 14" id="KW-1003">Cell membrane</keyword>
<evidence type="ECO:0000259" key="15">
    <source>
        <dbReference type="Pfam" id="PF00905"/>
    </source>
</evidence>
<evidence type="ECO:0000256" key="12">
    <source>
        <dbReference type="ARBA" id="ARBA00023136"/>
    </source>
</evidence>
<feature type="binding site" evidence="14">
    <location>
        <position position="365"/>
    </location>
    <ligand>
        <name>Zn(2+)</name>
        <dbReference type="ChEBI" id="CHEBI:29105"/>
    </ligand>
</feature>
<evidence type="ECO:0000259" key="16">
    <source>
        <dbReference type="Pfam" id="PF03717"/>
    </source>
</evidence>
<dbReference type="GO" id="GO:0005886">
    <property type="term" value="C:plasma membrane"/>
    <property type="evidence" value="ECO:0007669"/>
    <property type="project" value="UniProtKB-SubCell"/>
</dbReference>
<reference evidence="17 18" key="1">
    <citation type="submission" date="2018-07" db="EMBL/GenBank/DDBJ databases">
        <title>Genomic Encyclopedia of Type Strains, Phase IV (KMG-IV): sequencing the most valuable type-strain genomes for metagenomic binning, comparative biology and taxonomic classification.</title>
        <authorList>
            <person name="Goeker M."/>
        </authorList>
    </citation>
    <scope>NUCLEOTIDE SEQUENCE [LARGE SCALE GENOMIC DNA]</scope>
    <source>
        <strain evidence="17 18">DSM 26407</strain>
    </source>
</reference>
<dbReference type="Gene3D" id="3.30.1390.30">
    <property type="entry name" value="Penicillin-binding protein 2a, domain 3"/>
    <property type="match status" value="1"/>
</dbReference>
<evidence type="ECO:0000256" key="1">
    <source>
        <dbReference type="ARBA" id="ARBA00004167"/>
    </source>
</evidence>
<protein>
    <recommendedName>
        <fullName evidence="14">Peptidoglycan D,D-transpeptidase MrdA</fullName>
        <ecNumber evidence="14">3.4.16.4</ecNumber>
    </recommendedName>
    <alternativeName>
        <fullName evidence="14">Penicillin-binding protein 2</fullName>
        <shortName evidence="14">PBP-2</shortName>
    </alternativeName>
</protein>
<comment type="catalytic activity">
    <reaction evidence="14">
        <text>Preferential cleavage: (Ac)2-L-Lys-D-Ala-|-D-Ala. Also transpeptidation of peptidyl-alanyl moieties that are N-acyl substituents of D-alanine.</text>
        <dbReference type="EC" id="3.4.16.4"/>
    </reaction>
</comment>
<comment type="similarity">
    <text evidence="14">Belongs to the transpeptidase family. MrdA subfamily.</text>
</comment>
<keyword evidence="8 14" id="KW-0378">Hydrolase</keyword>
<evidence type="ECO:0000256" key="4">
    <source>
        <dbReference type="ARBA" id="ARBA00022519"/>
    </source>
</evidence>
<evidence type="ECO:0000256" key="9">
    <source>
        <dbReference type="ARBA" id="ARBA00022960"/>
    </source>
</evidence>
<gene>
    <name evidence="14" type="primary">mrdA</name>
    <name evidence="17" type="ORF">DFQ59_101458</name>
</gene>